<evidence type="ECO:0000313" key="2">
    <source>
        <dbReference type="Proteomes" id="UP000464013"/>
    </source>
</evidence>
<dbReference type="KEGG" id="htx:EKK97_01525"/>
<name>A0A6I6SKP3_9GAMM</name>
<evidence type="ECO:0000313" key="1">
    <source>
        <dbReference type="EMBL" id="QHC48540.1"/>
    </source>
</evidence>
<sequence length="103" mass="11628">MKHWRLVLRVASDSKVLHDAGELRRNVTAFLRVEKTYEVACLGIDMFGIDFLAEDEEFNHIMSLVKILESRYRLSIMQFSELDAANEPGVTVKVGSKPATCVA</sequence>
<dbReference type="Proteomes" id="UP000464013">
    <property type="component" value="Chromosome"/>
</dbReference>
<dbReference type="AlphaFoldDB" id="A0A6I6SKP3"/>
<dbReference type="RefSeq" id="WP_159548247.1">
    <property type="nucleotide sequence ID" value="NZ_CP035042.1"/>
</dbReference>
<dbReference type="EMBL" id="CP035042">
    <property type="protein sequence ID" value="QHC48540.1"/>
    <property type="molecule type" value="Genomic_DNA"/>
</dbReference>
<accession>A0A6I6SKP3</accession>
<keyword evidence="2" id="KW-1185">Reference proteome</keyword>
<reference evidence="1 2" key="1">
    <citation type="submission" date="2019-01" db="EMBL/GenBank/DDBJ databases">
        <title>Complete genome of a denitifying bacterium Halomons sp. BC-M4-5.</title>
        <authorList>
            <person name="Wang L."/>
            <person name="Shao Z."/>
        </authorList>
    </citation>
    <scope>NUCLEOTIDE SEQUENCE [LARGE SCALE GENOMIC DNA]</scope>
    <source>
        <strain evidence="1 2">BC-M4-5</strain>
    </source>
</reference>
<gene>
    <name evidence="1" type="ORF">EKK97_01525</name>
</gene>
<organism evidence="1 2">
    <name type="scientific">Billgrantia tianxiuensis</name>
    <dbReference type="NCBI Taxonomy" id="2497861"/>
    <lineage>
        <taxon>Bacteria</taxon>
        <taxon>Pseudomonadati</taxon>
        <taxon>Pseudomonadota</taxon>
        <taxon>Gammaproteobacteria</taxon>
        <taxon>Oceanospirillales</taxon>
        <taxon>Halomonadaceae</taxon>
        <taxon>Billgrantia</taxon>
    </lineage>
</organism>
<dbReference type="OrthoDB" id="6165881at2"/>
<proteinExistence type="predicted"/>
<protein>
    <submittedName>
        <fullName evidence="1">Uncharacterized protein</fullName>
    </submittedName>
</protein>